<organism evidence="2 3">
    <name type="scientific">Noviherbaspirillum pedocola</name>
    <dbReference type="NCBI Taxonomy" id="2801341"/>
    <lineage>
        <taxon>Bacteria</taxon>
        <taxon>Pseudomonadati</taxon>
        <taxon>Pseudomonadota</taxon>
        <taxon>Betaproteobacteria</taxon>
        <taxon>Burkholderiales</taxon>
        <taxon>Oxalobacteraceae</taxon>
        <taxon>Noviherbaspirillum</taxon>
    </lineage>
</organism>
<sequence length="248" mass="28014">MKKRSGDRSLNGNTQLSHQTLCALFLCALIAIFPCHAEEKDPRPSIYKIEPSDICAMKSEHASTRFATPATPIDIIRNIKILINESPFIDRDFMNENNLSATFGDRNFRWIDHTATRRSVDMTTNTMFPNNCIRDSYAFWRKYGISKEKRESIFGIIASINDEIPECQSINVGNVKSIFGEPSAIQPIFGMSPPPHGRIIRYGPQTDPLGHTDIFYYFQSGNCKSEFRFTTLGSGVISGFRLTIEGDK</sequence>
<name>A0A934W6E9_9BURK</name>
<evidence type="ECO:0000256" key="1">
    <source>
        <dbReference type="SAM" id="SignalP"/>
    </source>
</evidence>
<evidence type="ECO:0000313" key="3">
    <source>
        <dbReference type="Proteomes" id="UP000622890"/>
    </source>
</evidence>
<feature type="signal peptide" evidence="1">
    <location>
        <begin position="1"/>
        <end position="37"/>
    </location>
</feature>
<gene>
    <name evidence="2" type="ORF">JJB74_02290</name>
</gene>
<dbReference type="Proteomes" id="UP000622890">
    <property type="component" value="Unassembled WGS sequence"/>
</dbReference>
<dbReference type="EMBL" id="JAEPBG010000001">
    <property type="protein sequence ID" value="MBK4733449.1"/>
    <property type="molecule type" value="Genomic_DNA"/>
</dbReference>
<reference evidence="2" key="1">
    <citation type="submission" date="2021-01" db="EMBL/GenBank/DDBJ databases">
        <title>Genome sequence of strain Noviherbaspirillum sp. DKR-6.</title>
        <authorList>
            <person name="Chaudhary D.K."/>
        </authorList>
    </citation>
    <scope>NUCLEOTIDE SEQUENCE</scope>
    <source>
        <strain evidence="2">DKR-6</strain>
    </source>
</reference>
<feature type="chain" id="PRO_5037497834" description="Secreted protein" evidence="1">
    <location>
        <begin position="38"/>
        <end position="248"/>
    </location>
</feature>
<evidence type="ECO:0000313" key="2">
    <source>
        <dbReference type="EMBL" id="MBK4733449.1"/>
    </source>
</evidence>
<protein>
    <recommendedName>
        <fullName evidence="4">Secreted protein</fullName>
    </recommendedName>
</protein>
<proteinExistence type="predicted"/>
<keyword evidence="3" id="KW-1185">Reference proteome</keyword>
<dbReference type="RefSeq" id="WP_200590212.1">
    <property type="nucleotide sequence ID" value="NZ_JAEPBG010000001.1"/>
</dbReference>
<keyword evidence="1" id="KW-0732">Signal</keyword>
<evidence type="ECO:0008006" key="4">
    <source>
        <dbReference type="Google" id="ProtNLM"/>
    </source>
</evidence>
<dbReference type="AlphaFoldDB" id="A0A934W6E9"/>
<comment type="caution">
    <text evidence="2">The sequence shown here is derived from an EMBL/GenBank/DDBJ whole genome shotgun (WGS) entry which is preliminary data.</text>
</comment>
<accession>A0A934W6E9</accession>